<evidence type="ECO:0000256" key="11">
    <source>
        <dbReference type="ARBA" id="ARBA00023235"/>
    </source>
</evidence>
<evidence type="ECO:0000256" key="6">
    <source>
        <dbReference type="ARBA" id="ARBA00022806"/>
    </source>
</evidence>
<keyword evidence="8" id="KW-0238">DNA-binding</keyword>
<dbReference type="EC" id="5.6.2.4" evidence="13 15"/>
<dbReference type="PROSITE" id="PS51192">
    <property type="entry name" value="HELICASE_ATP_BIND_1"/>
    <property type="match status" value="1"/>
</dbReference>
<dbReference type="Pfam" id="PF19833">
    <property type="entry name" value="RecG_dom3_C"/>
    <property type="match status" value="1"/>
</dbReference>
<dbReference type="GO" id="GO:0043138">
    <property type="term" value="F:3'-5' DNA helicase activity"/>
    <property type="evidence" value="ECO:0007669"/>
    <property type="project" value="UniProtKB-EC"/>
</dbReference>
<dbReference type="Pfam" id="PF17191">
    <property type="entry name" value="RecG_wedge"/>
    <property type="match status" value="1"/>
</dbReference>
<proteinExistence type="inferred from homology"/>
<dbReference type="InterPro" id="IPR045562">
    <property type="entry name" value="RecG_dom3_C"/>
</dbReference>
<keyword evidence="3 15" id="KW-0547">Nucleotide-binding</keyword>
<dbReference type="SUPFAM" id="SSF52540">
    <property type="entry name" value="P-loop containing nucleoside triphosphate hydrolases"/>
    <property type="match status" value="2"/>
</dbReference>
<dbReference type="EMBL" id="DTBX01000046">
    <property type="protein sequence ID" value="HGQ55065.1"/>
    <property type="molecule type" value="Genomic_DNA"/>
</dbReference>
<dbReference type="InterPro" id="IPR004609">
    <property type="entry name" value="ATP-dep_DNA_helicase_RecG"/>
</dbReference>
<dbReference type="Pfam" id="PF00271">
    <property type="entry name" value="Helicase_C"/>
    <property type="match status" value="1"/>
</dbReference>
<evidence type="ECO:0000259" key="17">
    <source>
        <dbReference type="PROSITE" id="PS51194"/>
    </source>
</evidence>
<dbReference type="InterPro" id="IPR011545">
    <property type="entry name" value="DEAD/DEAH_box_helicase_dom"/>
</dbReference>
<keyword evidence="10 15" id="KW-0234">DNA repair</keyword>
<dbReference type="SMART" id="SM00490">
    <property type="entry name" value="HELICc"/>
    <property type="match status" value="1"/>
</dbReference>
<dbReference type="SUPFAM" id="SSF50249">
    <property type="entry name" value="Nucleic acid-binding proteins"/>
    <property type="match status" value="1"/>
</dbReference>
<dbReference type="CDD" id="cd04488">
    <property type="entry name" value="RecG_wedge_OBF"/>
    <property type="match status" value="1"/>
</dbReference>
<dbReference type="Gene3D" id="3.40.50.300">
    <property type="entry name" value="P-loop containing nucleotide triphosphate hydrolases"/>
    <property type="match status" value="2"/>
</dbReference>
<dbReference type="InterPro" id="IPR001650">
    <property type="entry name" value="Helicase_C-like"/>
</dbReference>
<evidence type="ECO:0000313" key="18">
    <source>
        <dbReference type="EMBL" id="HGQ55065.1"/>
    </source>
</evidence>
<protein>
    <recommendedName>
        <fullName evidence="2 15">ATP-dependent DNA helicase RecG</fullName>
        <ecNumber evidence="13 15">5.6.2.4</ecNumber>
    </recommendedName>
</protein>
<keyword evidence="5 15" id="KW-0378">Hydrolase</keyword>
<dbReference type="Pfam" id="PF00270">
    <property type="entry name" value="DEAD"/>
    <property type="match status" value="1"/>
</dbReference>
<evidence type="ECO:0000256" key="9">
    <source>
        <dbReference type="ARBA" id="ARBA00023172"/>
    </source>
</evidence>
<evidence type="ECO:0000256" key="10">
    <source>
        <dbReference type="ARBA" id="ARBA00023204"/>
    </source>
</evidence>
<dbReference type="Gene3D" id="2.40.50.140">
    <property type="entry name" value="Nucleic acid-binding proteins"/>
    <property type="match status" value="1"/>
</dbReference>
<dbReference type="NCBIfam" id="TIGR00643">
    <property type="entry name" value="recG"/>
    <property type="match status" value="1"/>
</dbReference>
<dbReference type="PANTHER" id="PTHR47964:SF1">
    <property type="entry name" value="ATP-DEPENDENT DNA HELICASE HOMOLOG RECG, CHLOROPLASTIC"/>
    <property type="match status" value="1"/>
</dbReference>
<accession>A0A7V4CHD9</accession>
<sequence>MKKEIPLTLDSDIQYLKGIGPKKAKLFHKLNVYTIEDLLYHLPYRYWNLKDIKKIKDCKIDEEVTIQGKIILVGERESKTKGNIIEIILSDGNDYLKCLWFNRPDLKYKFQKGQELIVSGKIDFYKQKEMVNPYYEILDENNKNRKIYAGTIIPIYPLTEGLSNWDVRRAIKQALEKTYFLIEEDLPEEIIKKYSFYLKRESFKKIHFPEDLKETERARKRLAYSELFYFELILALNKKKYEELKASPIFKTDGELTKKFLSNLPFQLTPSQIKVLKEIEEDLRKGKSMTRLLQGDVGSGKTVIAIYTSLIAIENGYQVAMMAPTEILAEQHFFNWCKELLKLNVRSALLTSSVSKREKERIYLKISQGEIDLVFGTHALLESDVNFKNLGLVIVDEQHRFGVMQRATLLAKGNNPHFLVMTATPIPRTLSYILYGDLDISTIPEKPPGRGKVITKLISVNARNRLIEKIRKACLTGNQVYWVCPTIEESEKLSLRAATKVYEEIKNTFPDLKVALIHGRIKSEERMRIMEEFKKGNIHILVTTTVIEVGVDIPNASIMVIEHPERFGLAQLHQLRGRIGRGEKDSYCFLILPNINDEKILLRLSYFVKSDDGFYLAEKDLELRGPGEFFGTRQHGLPEFKIADLIKDKDLLLMAKRDAFKIIEEDPNLIKFENRIVKENLLRKFADKVELARVI</sequence>
<evidence type="ECO:0000256" key="12">
    <source>
        <dbReference type="ARBA" id="ARBA00034617"/>
    </source>
</evidence>
<dbReference type="GO" id="GO:0005524">
    <property type="term" value="F:ATP binding"/>
    <property type="evidence" value="ECO:0007669"/>
    <property type="project" value="UniProtKB-KW"/>
</dbReference>
<dbReference type="InterPro" id="IPR012340">
    <property type="entry name" value="NA-bd_OB-fold"/>
</dbReference>
<evidence type="ECO:0000256" key="5">
    <source>
        <dbReference type="ARBA" id="ARBA00022801"/>
    </source>
</evidence>
<dbReference type="NCBIfam" id="NF008165">
    <property type="entry name" value="PRK10917.1-3"/>
    <property type="match status" value="1"/>
</dbReference>
<keyword evidence="4 15" id="KW-0227">DNA damage</keyword>
<evidence type="ECO:0000256" key="13">
    <source>
        <dbReference type="ARBA" id="ARBA00034808"/>
    </source>
</evidence>
<dbReference type="InterPro" id="IPR027417">
    <property type="entry name" value="P-loop_NTPase"/>
</dbReference>
<comment type="function">
    <text evidence="15">Plays a critical role in recombination and DNA repair. Helps process Holliday junction intermediates to mature products by catalyzing branch migration. Has replication fork regression activity, unwinds stalled or blocked replication forks to make a HJ that can be resolved. Has a DNA unwinding activity characteristic of a DNA helicase with 3'-5' polarity.</text>
</comment>
<dbReference type="InterPro" id="IPR047112">
    <property type="entry name" value="RecG/Mfd"/>
</dbReference>
<organism evidence="18">
    <name type="scientific">candidate division WOR-3 bacterium</name>
    <dbReference type="NCBI Taxonomy" id="2052148"/>
    <lineage>
        <taxon>Bacteria</taxon>
        <taxon>Bacteria division WOR-3</taxon>
    </lineage>
</organism>
<dbReference type="GO" id="GO:0006310">
    <property type="term" value="P:DNA recombination"/>
    <property type="evidence" value="ECO:0007669"/>
    <property type="project" value="UniProtKB-UniRule"/>
</dbReference>
<evidence type="ECO:0000259" key="16">
    <source>
        <dbReference type="PROSITE" id="PS51192"/>
    </source>
</evidence>
<dbReference type="GO" id="GO:0006281">
    <property type="term" value="P:DNA repair"/>
    <property type="evidence" value="ECO:0007669"/>
    <property type="project" value="UniProtKB-UniRule"/>
</dbReference>
<feature type="domain" description="Helicase ATP-binding" evidence="16">
    <location>
        <begin position="282"/>
        <end position="443"/>
    </location>
</feature>
<dbReference type="PROSITE" id="PS51194">
    <property type="entry name" value="HELICASE_CTER"/>
    <property type="match status" value="1"/>
</dbReference>
<dbReference type="CDD" id="cd17992">
    <property type="entry name" value="DEXHc_RecG"/>
    <property type="match status" value="1"/>
</dbReference>
<keyword evidence="11" id="KW-0413">Isomerase</keyword>
<comment type="catalytic activity">
    <reaction evidence="14 15">
        <text>ATP + H2O = ADP + phosphate + H(+)</text>
        <dbReference type="Rhea" id="RHEA:13065"/>
        <dbReference type="ChEBI" id="CHEBI:15377"/>
        <dbReference type="ChEBI" id="CHEBI:15378"/>
        <dbReference type="ChEBI" id="CHEBI:30616"/>
        <dbReference type="ChEBI" id="CHEBI:43474"/>
        <dbReference type="ChEBI" id="CHEBI:456216"/>
        <dbReference type="EC" id="5.6.2.4"/>
    </reaction>
</comment>
<comment type="similarity">
    <text evidence="1 15">Belongs to the helicase family. RecG subfamily.</text>
</comment>
<evidence type="ECO:0000256" key="7">
    <source>
        <dbReference type="ARBA" id="ARBA00022840"/>
    </source>
</evidence>
<evidence type="ECO:0000256" key="15">
    <source>
        <dbReference type="RuleBase" id="RU363016"/>
    </source>
</evidence>
<evidence type="ECO:0000256" key="4">
    <source>
        <dbReference type="ARBA" id="ARBA00022763"/>
    </source>
</evidence>
<name>A0A7V4CHD9_UNCW3</name>
<keyword evidence="9 15" id="KW-0233">DNA recombination</keyword>
<dbReference type="AlphaFoldDB" id="A0A7V4CHD9"/>
<comment type="caution">
    <text evidence="18">The sequence shown here is derived from an EMBL/GenBank/DDBJ whole genome shotgun (WGS) entry which is preliminary data.</text>
</comment>
<dbReference type="PANTHER" id="PTHR47964">
    <property type="entry name" value="ATP-DEPENDENT DNA HELICASE HOMOLOG RECG, CHLOROPLASTIC"/>
    <property type="match status" value="1"/>
</dbReference>
<feature type="domain" description="Helicase C-terminal" evidence="17">
    <location>
        <begin position="466"/>
        <end position="622"/>
    </location>
</feature>
<gene>
    <name evidence="18" type="primary">recG</name>
    <name evidence="18" type="ORF">ENU28_01205</name>
</gene>
<evidence type="ECO:0000256" key="3">
    <source>
        <dbReference type="ARBA" id="ARBA00022741"/>
    </source>
</evidence>
<dbReference type="NCBIfam" id="NF008168">
    <property type="entry name" value="PRK10917.2-2"/>
    <property type="match status" value="1"/>
</dbReference>
<comment type="catalytic activity">
    <reaction evidence="12 15">
        <text>Couples ATP hydrolysis with the unwinding of duplex DNA by translocating in the 3'-5' direction.</text>
        <dbReference type="EC" id="5.6.2.4"/>
    </reaction>
</comment>
<reference evidence="18" key="1">
    <citation type="journal article" date="2020" name="mSystems">
        <title>Genome- and Community-Level Interaction Insights into Carbon Utilization and Element Cycling Functions of Hydrothermarchaeota in Hydrothermal Sediment.</title>
        <authorList>
            <person name="Zhou Z."/>
            <person name="Liu Y."/>
            <person name="Xu W."/>
            <person name="Pan J."/>
            <person name="Luo Z.H."/>
            <person name="Li M."/>
        </authorList>
    </citation>
    <scope>NUCLEOTIDE SEQUENCE [LARGE SCALE GENOMIC DNA]</scope>
    <source>
        <strain evidence="18">SpSt-655</strain>
    </source>
</reference>
<dbReference type="GO" id="GO:0016787">
    <property type="term" value="F:hydrolase activity"/>
    <property type="evidence" value="ECO:0007669"/>
    <property type="project" value="UniProtKB-KW"/>
</dbReference>
<dbReference type="SMART" id="SM00487">
    <property type="entry name" value="DEXDc"/>
    <property type="match status" value="1"/>
</dbReference>
<dbReference type="InterPro" id="IPR014001">
    <property type="entry name" value="Helicase_ATP-bd"/>
</dbReference>
<evidence type="ECO:0000256" key="1">
    <source>
        <dbReference type="ARBA" id="ARBA00007504"/>
    </source>
</evidence>
<keyword evidence="6 15" id="KW-0347">Helicase</keyword>
<dbReference type="InterPro" id="IPR033454">
    <property type="entry name" value="RecG_wedge"/>
</dbReference>
<evidence type="ECO:0000256" key="8">
    <source>
        <dbReference type="ARBA" id="ARBA00023125"/>
    </source>
</evidence>
<evidence type="ECO:0000256" key="14">
    <source>
        <dbReference type="ARBA" id="ARBA00048988"/>
    </source>
</evidence>
<keyword evidence="7 15" id="KW-0067">ATP-binding</keyword>
<dbReference type="GO" id="GO:0003677">
    <property type="term" value="F:DNA binding"/>
    <property type="evidence" value="ECO:0007669"/>
    <property type="project" value="UniProtKB-KW"/>
</dbReference>
<evidence type="ECO:0000256" key="2">
    <source>
        <dbReference type="ARBA" id="ARBA00017846"/>
    </source>
</evidence>